<gene>
    <name evidence="1" type="ORF">AYI70_g5312</name>
</gene>
<accession>A0A1R1XV77</accession>
<evidence type="ECO:0000313" key="1">
    <source>
        <dbReference type="EMBL" id="OMJ18524.1"/>
    </source>
</evidence>
<dbReference type="Proteomes" id="UP000187283">
    <property type="component" value="Unassembled WGS sequence"/>
</dbReference>
<dbReference type="EMBL" id="LSSN01001723">
    <property type="protein sequence ID" value="OMJ18524.1"/>
    <property type="molecule type" value="Genomic_DNA"/>
</dbReference>
<organism evidence="1 2">
    <name type="scientific">Smittium culicis</name>
    <dbReference type="NCBI Taxonomy" id="133412"/>
    <lineage>
        <taxon>Eukaryota</taxon>
        <taxon>Fungi</taxon>
        <taxon>Fungi incertae sedis</taxon>
        <taxon>Zoopagomycota</taxon>
        <taxon>Kickxellomycotina</taxon>
        <taxon>Harpellomycetes</taxon>
        <taxon>Harpellales</taxon>
        <taxon>Legeriomycetaceae</taxon>
        <taxon>Smittium</taxon>
    </lineage>
</organism>
<proteinExistence type="predicted"/>
<sequence length="26" mass="3230">MFGAKRWPPEILLLPTQFWWPECRNL</sequence>
<reference evidence="1 2" key="1">
    <citation type="submission" date="2017-01" db="EMBL/GenBank/DDBJ databases">
        <authorList>
            <person name="Mah S.A."/>
            <person name="Swanson W.J."/>
            <person name="Moy G.W."/>
            <person name="Vacquier V.D."/>
        </authorList>
    </citation>
    <scope>NUCLEOTIDE SEQUENCE [LARGE SCALE GENOMIC DNA]</scope>
    <source>
        <strain evidence="1 2">GSMNP</strain>
    </source>
</reference>
<name>A0A1R1XV77_9FUNG</name>
<feature type="non-terminal residue" evidence="1">
    <location>
        <position position="26"/>
    </location>
</feature>
<dbReference type="AlphaFoldDB" id="A0A1R1XV77"/>
<comment type="caution">
    <text evidence="1">The sequence shown here is derived from an EMBL/GenBank/DDBJ whole genome shotgun (WGS) entry which is preliminary data.</text>
</comment>
<keyword evidence="2" id="KW-1185">Reference proteome</keyword>
<evidence type="ECO:0000313" key="2">
    <source>
        <dbReference type="Proteomes" id="UP000187283"/>
    </source>
</evidence>
<protein>
    <submittedName>
        <fullName evidence="1">Uncharacterized protein</fullName>
    </submittedName>
</protein>